<dbReference type="EMBL" id="DS016992">
    <property type="protein sequence ID" value="KMU86347.1"/>
    <property type="molecule type" value="Genomic_DNA"/>
</dbReference>
<protein>
    <submittedName>
        <fullName evidence="1">Uncharacterized protein</fullName>
    </submittedName>
</protein>
<evidence type="ECO:0000313" key="1">
    <source>
        <dbReference type="EMBL" id="KMU86347.1"/>
    </source>
</evidence>
<sequence>MALYRVPLLDSIVFFWVYPGNSEIPESVLMQLTQPVVIRRVTTDSINQGLVVGLIFEIASQVVSGMDARSAKAGSVDALAITSVFQPPKPDNFETMPCSTPFAPTLTFPAKGDTQ</sequence>
<accession>A0A0J8RNG4</accession>
<proteinExistence type="predicted"/>
<dbReference type="VEuPathDB" id="FungiDB:CIHG_04136"/>
<organism evidence="1 2">
    <name type="scientific">Coccidioides immitis H538.4</name>
    <dbReference type="NCBI Taxonomy" id="396776"/>
    <lineage>
        <taxon>Eukaryota</taxon>
        <taxon>Fungi</taxon>
        <taxon>Dikarya</taxon>
        <taxon>Ascomycota</taxon>
        <taxon>Pezizomycotina</taxon>
        <taxon>Eurotiomycetes</taxon>
        <taxon>Eurotiomycetidae</taxon>
        <taxon>Onygenales</taxon>
        <taxon>Onygenaceae</taxon>
        <taxon>Coccidioides</taxon>
    </lineage>
</organism>
<dbReference type="AlphaFoldDB" id="A0A0J8RNG4"/>
<name>A0A0J8RNG4_COCIT</name>
<reference evidence="2" key="1">
    <citation type="journal article" date="2010" name="Genome Res.">
        <title>Population genomic sequencing of Coccidioides fungi reveals recent hybridization and transposon control.</title>
        <authorList>
            <person name="Neafsey D.E."/>
            <person name="Barker B.M."/>
            <person name="Sharpton T.J."/>
            <person name="Stajich J.E."/>
            <person name="Park D.J."/>
            <person name="Whiston E."/>
            <person name="Hung C.-Y."/>
            <person name="McMahan C."/>
            <person name="White J."/>
            <person name="Sykes S."/>
            <person name="Heiman D."/>
            <person name="Young S."/>
            <person name="Zeng Q."/>
            <person name="Abouelleil A."/>
            <person name="Aftuck L."/>
            <person name="Bessette D."/>
            <person name="Brown A."/>
            <person name="FitzGerald M."/>
            <person name="Lui A."/>
            <person name="Macdonald J.P."/>
            <person name="Priest M."/>
            <person name="Orbach M.J."/>
            <person name="Galgiani J.N."/>
            <person name="Kirkland T.N."/>
            <person name="Cole G.T."/>
            <person name="Birren B.W."/>
            <person name="Henn M.R."/>
            <person name="Taylor J.W."/>
            <person name="Rounsley S.D."/>
        </authorList>
    </citation>
    <scope>NUCLEOTIDE SEQUENCE [LARGE SCALE GENOMIC DNA]</scope>
    <source>
        <strain evidence="2">H538.4</strain>
    </source>
</reference>
<gene>
    <name evidence="1" type="ORF">CIHG_04136</name>
</gene>
<dbReference type="Proteomes" id="UP000054563">
    <property type="component" value="Unassembled WGS sequence"/>
</dbReference>
<evidence type="ECO:0000313" key="2">
    <source>
        <dbReference type="Proteomes" id="UP000054563"/>
    </source>
</evidence>